<reference evidence="2 3" key="1">
    <citation type="submission" date="2019-11" db="EMBL/GenBank/DDBJ databases">
        <authorList>
            <person name="Dong K."/>
        </authorList>
    </citation>
    <scope>NUCLEOTIDE SEQUENCE [LARGE SCALE GENOMIC DNA]</scope>
    <source>
        <strain evidence="2 3">DK608</strain>
    </source>
</reference>
<gene>
    <name evidence="2" type="ORF">GL284_19950</name>
</gene>
<dbReference type="AlphaFoldDB" id="A0A6L6J3V6"/>
<accession>A0A6L6J3V6</accession>
<protein>
    <submittedName>
        <fullName evidence="2">Ribbon-helix-helix protein, CopG family</fullName>
    </submittedName>
</protein>
<evidence type="ECO:0000259" key="1">
    <source>
        <dbReference type="Pfam" id="PF01402"/>
    </source>
</evidence>
<evidence type="ECO:0000313" key="3">
    <source>
        <dbReference type="Proteomes" id="UP000478740"/>
    </source>
</evidence>
<sequence length="55" mass="6441">MAPPKKDTEAINLRLPRELIEAIDDRRRVEPDLPTRPEMIRRALVQWLEMTGSKS</sequence>
<keyword evidence="3" id="KW-1185">Reference proteome</keyword>
<evidence type="ECO:0000313" key="2">
    <source>
        <dbReference type="EMBL" id="MTH66528.1"/>
    </source>
</evidence>
<feature type="domain" description="Ribbon-helix-helix protein CopG" evidence="1">
    <location>
        <begin position="11"/>
        <end position="49"/>
    </location>
</feature>
<dbReference type="EMBL" id="WMII01000036">
    <property type="protein sequence ID" value="MTH66528.1"/>
    <property type="molecule type" value="Genomic_DNA"/>
</dbReference>
<organism evidence="2 3">
    <name type="scientific">Paracoccus shanxieyensis</name>
    <dbReference type="NCBI Taxonomy" id="2675752"/>
    <lineage>
        <taxon>Bacteria</taxon>
        <taxon>Pseudomonadati</taxon>
        <taxon>Pseudomonadota</taxon>
        <taxon>Alphaproteobacteria</taxon>
        <taxon>Rhodobacterales</taxon>
        <taxon>Paracoccaceae</taxon>
        <taxon>Paracoccus</taxon>
    </lineage>
</organism>
<dbReference type="GO" id="GO:0006355">
    <property type="term" value="P:regulation of DNA-templated transcription"/>
    <property type="evidence" value="ECO:0007669"/>
    <property type="project" value="InterPro"/>
</dbReference>
<dbReference type="RefSeq" id="WP_146113009.1">
    <property type="nucleotide sequence ID" value="NZ_WMIH01000036.1"/>
</dbReference>
<dbReference type="Pfam" id="PF01402">
    <property type="entry name" value="RHH_1"/>
    <property type="match status" value="1"/>
</dbReference>
<comment type="caution">
    <text evidence="2">The sequence shown here is derived from an EMBL/GenBank/DDBJ whole genome shotgun (WGS) entry which is preliminary data.</text>
</comment>
<name>A0A6L6J3V6_9RHOB</name>
<proteinExistence type="predicted"/>
<dbReference type="Proteomes" id="UP000478740">
    <property type="component" value="Unassembled WGS sequence"/>
</dbReference>
<dbReference type="InterPro" id="IPR002145">
    <property type="entry name" value="CopG"/>
</dbReference>